<dbReference type="PANTHER" id="PTHR30349">
    <property type="entry name" value="PHAGE INTEGRASE-RELATED"/>
    <property type="match status" value="1"/>
</dbReference>
<dbReference type="Pfam" id="PF00589">
    <property type="entry name" value="Phage_integrase"/>
    <property type="match status" value="1"/>
</dbReference>
<evidence type="ECO:0000256" key="1">
    <source>
        <dbReference type="ARBA" id="ARBA00008857"/>
    </source>
</evidence>
<keyword evidence="4" id="KW-0233">DNA recombination</keyword>
<dbReference type="RefSeq" id="WP_250753670.1">
    <property type="nucleotide sequence ID" value="NZ_CP098401.1"/>
</dbReference>
<dbReference type="Proteomes" id="UP001055580">
    <property type="component" value="Chromosome"/>
</dbReference>
<feature type="domain" description="Tyr recombinase" evidence="5">
    <location>
        <begin position="164"/>
        <end position="342"/>
    </location>
</feature>
<dbReference type="Gene3D" id="1.10.150.130">
    <property type="match status" value="1"/>
</dbReference>
<evidence type="ECO:0000256" key="4">
    <source>
        <dbReference type="ARBA" id="ARBA00023172"/>
    </source>
</evidence>
<dbReference type="InterPro" id="IPR011010">
    <property type="entry name" value="DNA_brk_join_enz"/>
</dbReference>
<reference evidence="6" key="1">
    <citation type="submission" date="2022-05" db="EMBL/GenBank/DDBJ databases">
        <title>Sphingomonas sp. strain RMG20 Genome sequencing and assembly.</title>
        <authorList>
            <person name="Kim I."/>
        </authorList>
    </citation>
    <scope>NUCLEOTIDE SEQUENCE</scope>
    <source>
        <strain evidence="6">RMG20</strain>
    </source>
</reference>
<evidence type="ECO:0000256" key="2">
    <source>
        <dbReference type="ARBA" id="ARBA00022908"/>
    </source>
</evidence>
<dbReference type="InterPro" id="IPR050090">
    <property type="entry name" value="Tyrosine_recombinase_XerCD"/>
</dbReference>
<dbReference type="EMBL" id="CP098401">
    <property type="protein sequence ID" value="URW76422.1"/>
    <property type="molecule type" value="Genomic_DNA"/>
</dbReference>
<keyword evidence="3" id="KW-0238">DNA-binding</keyword>
<dbReference type="InterPro" id="IPR013762">
    <property type="entry name" value="Integrase-like_cat_sf"/>
</dbReference>
<evidence type="ECO:0000256" key="3">
    <source>
        <dbReference type="ARBA" id="ARBA00023125"/>
    </source>
</evidence>
<dbReference type="InterPro" id="IPR010998">
    <property type="entry name" value="Integrase_recombinase_N"/>
</dbReference>
<keyword evidence="2" id="KW-0229">DNA integration</keyword>
<dbReference type="PROSITE" id="PS51898">
    <property type="entry name" value="TYR_RECOMBINASE"/>
    <property type="match status" value="1"/>
</dbReference>
<accession>A0ABY4TY19</accession>
<sequence>MRVRLKGINRITKRLADGSSVTYYYAWKGGPRLEGTPGSPEFHAAYNAAVATRRVAPEGQLQSVLDRFQRASDFLDLAEKTRADYKKHIKAIEAEFGDFPISALLDRGSRGVFLDWRDRIGVTSRRQADYRFSVLARILSWSFDRGLVPLNPCERPGRLYRSGRADKTWTDADAAAFYAKAPKHLHLALTLALWTGQRQGDLLRLTWSAYDGSHIRVVQGKTGVRVVVPVGEPLREALDAAKPALASIPEGKPRPMTILATEGGTAWTESGFRASWRKACEKAGVSGVTFHDLRGTAVTRLAIAGCTVPEIASLTGHSMKDAETIVAHYMKRDQALAESAIRKLEGRKTPN</sequence>
<comment type="similarity">
    <text evidence="1">Belongs to the 'phage' integrase family.</text>
</comment>
<evidence type="ECO:0000313" key="6">
    <source>
        <dbReference type="EMBL" id="URW76422.1"/>
    </source>
</evidence>
<name>A0ABY4TY19_9SPHN</name>
<dbReference type="SUPFAM" id="SSF56349">
    <property type="entry name" value="DNA breaking-rejoining enzymes"/>
    <property type="match status" value="1"/>
</dbReference>
<dbReference type="Gene3D" id="1.10.443.10">
    <property type="entry name" value="Intergrase catalytic core"/>
    <property type="match status" value="1"/>
</dbReference>
<dbReference type="PANTHER" id="PTHR30349:SF64">
    <property type="entry name" value="PROPHAGE INTEGRASE INTD-RELATED"/>
    <property type="match status" value="1"/>
</dbReference>
<organism evidence="6 7">
    <name type="scientific">Sphingomonas donggukensis</name>
    <dbReference type="NCBI Taxonomy" id="2949093"/>
    <lineage>
        <taxon>Bacteria</taxon>
        <taxon>Pseudomonadati</taxon>
        <taxon>Pseudomonadota</taxon>
        <taxon>Alphaproteobacteria</taxon>
        <taxon>Sphingomonadales</taxon>
        <taxon>Sphingomonadaceae</taxon>
        <taxon>Sphingomonas</taxon>
    </lineage>
</organism>
<evidence type="ECO:0000259" key="5">
    <source>
        <dbReference type="PROSITE" id="PS51898"/>
    </source>
</evidence>
<proteinExistence type="inferred from homology"/>
<dbReference type="InterPro" id="IPR002104">
    <property type="entry name" value="Integrase_catalytic"/>
</dbReference>
<gene>
    <name evidence="6" type="ORF">M9980_04160</name>
</gene>
<evidence type="ECO:0000313" key="7">
    <source>
        <dbReference type="Proteomes" id="UP001055580"/>
    </source>
</evidence>
<protein>
    <submittedName>
        <fullName evidence="6">Tyrosine-type recombinase/integrase</fullName>
    </submittedName>
</protein>
<keyword evidence="7" id="KW-1185">Reference proteome</keyword>